<organism evidence="1 2">
    <name type="scientific">Roseibium aggregatum</name>
    <dbReference type="NCBI Taxonomy" id="187304"/>
    <lineage>
        <taxon>Bacteria</taxon>
        <taxon>Pseudomonadati</taxon>
        <taxon>Pseudomonadota</taxon>
        <taxon>Alphaproteobacteria</taxon>
        <taxon>Hyphomicrobiales</taxon>
        <taxon>Stappiaceae</taxon>
        <taxon>Roseibium</taxon>
    </lineage>
</organism>
<keyword evidence="2" id="KW-1185">Reference proteome</keyword>
<sequence>MAQANLGTIDPSTTSGTDLSTLLSNFDDAVTSGHSGAARPAYALQGMTWTQIVSASQHNIMYYDGDADIEFGRFDVANNRLTMRPYDLATIAGVTAGGDIASNGTYFRGGGKRAIQFSDSLLRLNPDGDFANGIFTPGLIRADGGALVDSVRGIKNVTGDYGTVQTVGAGIGSWAGYNIDGNAAFMSNGSGYGLYDDVNNQWGVLCTPAGNTDLYAGGAVKVTADASGAIVQGRLHATDQMYVGNNGGGDSWIQFYDDNSNTWRYFGWDDSANSFVYEDNAGAIKSIGAANFVELTRGSGWAQNTRYNINHNLGTTPNFGYAFLRCKTSEFGWSAGQWAATGTTDRSNNDGSQLDFGITIGWSSTQAWVKTGTEGPYLRRLDTNGWMKPTAANWEIKILVGSV</sequence>
<evidence type="ECO:0000313" key="1">
    <source>
        <dbReference type="EMBL" id="CTQ45778.1"/>
    </source>
</evidence>
<evidence type="ECO:0000313" key="2">
    <source>
        <dbReference type="Proteomes" id="UP000048926"/>
    </source>
</evidence>
<proteinExistence type="predicted"/>
<reference evidence="2" key="1">
    <citation type="submission" date="2015-07" db="EMBL/GenBank/DDBJ databases">
        <authorList>
            <person name="Rodrigo-Torres Lidia"/>
            <person name="Arahal R.David."/>
        </authorList>
    </citation>
    <scope>NUCLEOTIDE SEQUENCE [LARGE SCALE GENOMIC DNA]</scope>
    <source>
        <strain evidence="2">CECT 4801</strain>
    </source>
</reference>
<accession>A0A0M6Y7X5</accession>
<dbReference type="OrthoDB" id="7913455at2"/>
<gene>
    <name evidence="1" type="ORF">LAL4801_04233</name>
</gene>
<name>A0A0M6Y7X5_9HYPH</name>
<dbReference type="RefSeq" id="WP_055659028.1">
    <property type="nucleotide sequence ID" value="NZ_CXST01000002.1"/>
</dbReference>
<dbReference type="AlphaFoldDB" id="A0A0M6Y7X5"/>
<dbReference type="EMBL" id="CXST01000002">
    <property type="protein sequence ID" value="CTQ45778.1"/>
    <property type="molecule type" value="Genomic_DNA"/>
</dbReference>
<protein>
    <submittedName>
        <fullName evidence="1">Uncharacterized protein</fullName>
    </submittedName>
</protein>
<dbReference type="Proteomes" id="UP000048926">
    <property type="component" value="Unassembled WGS sequence"/>
</dbReference>